<evidence type="ECO:0000313" key="3">
    <source>
        <dbReference type="Proteomes" id="UP000051790"/>
    </source>
</evidence>
<evidence type="ECO:0000313" key="2">
    <source>
        <dbReference type="EMBL" id="KRL45368.1"/>
    </source>
</evidence>
<proteinExistence type="predicted"/>
<reference evidence="2 3" key="1">
    <citation type="journal article" date="2015" name="Genome Announc.">
        <title>Expanding the biotechnology potential of lactobacilli through comparative genomics of 213 strains and associated genera.</title>
        <authorList>
            <person name="Sun Z."/>
            <person name="Harris H.M."/>
            <person name="McCann A."/>
            <person name="Guo C."/>
            <person name="Argimon S."/>
            <person name="Zhang W."/>
            <person name="Yang X."/>
            <person name="Jeffery I.B."/>
            <person name="Cooney J.C."/>
            <person name="Kagawa T.F."/>
            <person name="Liu W."/>
            <person name="Song Y."/>
            <person name="Salvetti E."/>
            <person name="Wrobel A."/>
            <person name="Rasinkangas P."/>
            <person name="Parkhill J."/>
            <person name="Rea M.C."/>
            <person name="O'Sullivan O."/>
            <person name="Ritari J."/>
            <person name="Douillard F.P."/>
            <person name="Paul Ross R."/>
            <person name="Yang R."/>
            <person name="Briner A.E."/>
            <person name="Felis G.E."/>
            <person name="de Vos W.M."/>
            <person name="Barrangou R."/>
            <person name="Klaenhammer T.R."/>
            <person name="Caufield P.W."/>
            <person name="Cui Y."/>
            <person name="Zhang H."/>
            <person name="O'Toole P.W."/>
        </authorList>
    </citation>
    <scope>NUCLEOTIDE SEQUENCE [LARGE SCALE GENOMIC DNA]</scope>
    <source>
        <strain evidence="2 3">DSM 13343</strain>
    </source>
</reference>
<dbReference type="Proteomes" id="UP000051790">
    <property type="component" value="Unassembled WGS sequence"/>
</dbReference>
<dbReference type="AlphaFoldDB" id="A0A0R1QW01"/>
<evidence type="ECO:0000256" key="1">
    <source>
        <dbReference type="SAM" id="Phobius"/>
    </source>
</evidence>
<feature type="transmembrane region" description="Helical" evidence="1">
    <location>
        <begin position="6"/>
        <end position="25"/>
    </location>
</feature>
<feature type="transmembrane region" description="Helical" evidence="1">
    <location>
        <begin position="45"/>
        <end position="69"/>
    </location>
</feature>
<keyword evidence="1" id="KW-0812">Transmembrane</keyword>
<keyword evidence="3" id="KW-1185">Reference proteome</keyword>
<protein>
    <recommendedName>
        <fullName evidence="4">Immunity protein</fullName>
    </recommendedName>
</protein>
<accession>A0A0R1QW01</accession>
<sequence length="72" mass="8114">MEEVITMERILITIGCLLLAGWQLYVSYGELRRLKTKGNKNTSAFASFAIFYSIAFGVISLGLGLQVWFHLI</sequence>
<keyword evidence="1" id="KW-0472">Membrane</keyword>
<organism evidence="2 3">
    <name type="scientific">Lacticaseibacillus manihotivorans DSM 13343 = JCM 12514</name>
    <dbReference type="NCBI Taxonomy" id="1423769"/>
    <lineage>
        <taxon>Bacteria</taxon>
        <taxon>Bacillati</taxon>
        <taxon>Bacillota</taxon>
        <taxon>Bacilli</taxon>
        <taxon>Lactobacillales</taxon>
        <taxon>Lactobacillaceae</taxon>
        <taxon>Lacticaseibacillus</taxon>
    </lineage>
</organism>
<dbReference type="PATRIC" id="fig|1423769.4.peg.765"/>
<evidence type="ECO:0008006" key="4">
    <source>
        <dbReference type="Google" id="ProtNLM"/>
    </source>
</evidence>
<keyword evidence="1" id="KW-1133">Transmembrane helix</keyword>
<name>A0A0R1QW01_9LACO</name>
<comment type="caution">
    <text evidence="2">The sequence shown here is derived from an EMBL/GenBank/DDBJ whole genome shotgun (WGS) entry which is preliminary data.</text>
</comment>
<gene>
    <name evidence="2" type="ORF">FD01_GL000717</name>
</gene>
<dbReference type="EMBL" id="AZEU01000128">
    <property type="protein sequence ID" value="KRL45368.1"/>
    <property type="molecule type" value="Genomic_DNA"/>
</dbReference>